<reference evidence="2" key="1">
    <citation type="journal article" date="2020" name="Nature">
        <title>Giant virus diversity and host interactions through global metagenomics.</title>
        <authorList>
            <person name="Schulz F."/>
            <person name="Roux S."/>
            <person name="Paez-Espino D."/>
            <person name="Jungbluth S."/>
            <person name="Walsh D.A."/>
            <person name="Denef V.J."/>
            <person name="McMahon K.D."/>
            <person name="Konstantinidis K.T."/>
            <person name="Eloe-Fadrosh E.A."/>
            <person name="Kyrpides N.C."/>
            <person name="Woyke T."/>
        </authorList>
    </citation>
    <scope>NUCLEOTIDE SEQUENCE</scope>
    <source>
        <strain evidence="2">GVMAG-S-1062768-28</strain>
    </source>
</reference>
<proteinExistence type="predicted"/>
<keyword evidence="1" id="KW-1133">Transmembrane helix</keyword>
<evidence type="ECO:0000313" key="2">
    <source>
        <dbReference type="EMBL" id="QHU08159.1"/>
    </source>
</evidence>
<name>A0A6C0JRG5_9ZZZZ</name>
<keyword evidence="1" id="KW-0472">Membrane</keyword>
<dbReference type="AlphaFoldDB" id="A0A6C0JRG5"/>
<sequence length="130" mass="14188">MIVEIIVAVVVIIVIVMFIVGMMPKATPQNGSSYVGAVNSNGNLIAGNPGGKVVVVTKTKPSYYDTKVTTTPGSWYPVTDSSIFPFYDSNPMTAYIMPSMNPGKTVDYNSLMAMDENQWAPQMIEYARNH</sequence>
<accession>A0A6C0JRG5</accession>
<dbReference type="EMBL" id="MN740695">
    <property type="protein sequence ID" value="QHU08159.1"/>
    <property type="molecule type" value="Genomic_DNA"/>
</dbReference>
<organism evidence="2">
    <name type="scientific">viral metagenome</name>
    <dbReference type="NCBI Taxonomy" id="1070528"/>
    <lineage>
        <taxon>unclassified sequences</taxon>
        <taxon>metagenomes</taxon>
        <taxon>organismal metagenomes</taxon>
    </lineage>
</organism>
<keyword evidence="1" id="KW-0812">Transmembrane</keyword>
<evidence type="ECO:0000256" key="1">
    <source>
        <dbReference type="SAM" id="Phobius"/>
    </source>
</evidence>
<feature type="transmembrane region" description="Helical" evidence="1">
    <location>
        <begin position="6"/>
        <end position="23"/>
    </location>
</feature>
<protein>
    <submittedName>
        <fullName evidence="2">Uncharacterized protein</fullName>
    </submittedName>
</protein>